<dbReference type="AlphaFoldDB" id="A0A8E2EPB3"/>
<protein>
    <submittedName>
        <fullName evidence="1">Uncharacterized protein</fullName>
    </submittedName>
</protein>
<evidence type="ECO:0000313" key="1">
    <source>
        <dbReference type="EMBL" id="OCL02156.1"/>
    </source>
</evidence>
<sequence>MTLDGQPLVGDACWPLAGEGIWKPALQTVRCARAALCISRGTLLHRQPHSR</sequence>
<accession>A0A8E2EPB3</accession>
<reference evidence="1 2" key="1">
    <citation type="journal article" date="2016" name="Nat. Commun.">
        <title>Ectomycorrhizal ecology is imprinted in the genome of the dominant symbiotic fungus Cenococcum geophilum.</title>
        <authorList>
            <consortium name="DOE Joint Genome Institute"/>
            <person name="Peter M."/>
            <person name="Kohler A."/>
            <person name="Ohm R.A."/>
            <person name="Kuo A."/>
            <person name="Krutzmann J."/>
            <person name="Morin E."/>
            <person name="Arend M."/>
            <person name="Barry K.W."/>
            <person name="Binder M."/>
            <person name="Choi C."/>
            <person name="Clum A."/>
            <person name="Copeland A."/>
            <person name="Grisel N."/>
            <person name="Haridas S."/>
            <person name="Kipfer T."/>
            <person name="LaButti K."/>
            <person name="Lindquist E."/>
            <person name="Lipzen A."/>
            <person name="Maire R."/>
            <person name="Meier B."/>
            <person name="Mihaltcheva S."/>
            <person name="Molinier V."/>
            <person name="Murat C."/>
            <person name="Poggeler S."/>
            <person name="Quandt C.A."/>
            <person name="Sperisen C."/>
            <person name="Tritt A."/>
            <person name="Tisserant E."/>
            <person name="Crous P.W."/>
            <person name="Henrissat B."/>
            <person name="Nehls U."/>
            <person name="Egli S."/>
            <person name="Spatafora J.W."/>
            <person name="Grigoriev I.V."/>
            <person name="Martin F.M."/>
        </authorList>
    </citation>
    <scope>NUCLEOTIDE SEQUENCE [LARGE SCALE GENOMIC DNA]</scope>
    <source>
        <strain evidence="1 2">CBS 207.34</strain>
    </source>
</reference>
<proteinExistence type="predicted"/>
<dbReference type="Proteomes" id="UP000250140">
    <property type="component" value="Unassembled WGS sequence"/>
</dbReference>
<dbReference type="EMBL" id="KV750995">
    <property type="protein sequence ID" value="OCL02156.1"/>
    <property type="molecule type" value="Genomic_DNA"/>
</dbReference>
<evidence type="ECO:0000313" key="2">
    <source>
        <dbReference type="Proteomes" id="UP000250140"/>
    </source>
</evidence>
<organism evidence="1 2">
    <name type="scientific">Glonium stellatum</name>
    <dbReference type="NCBI Taxonomy" id="574774"/>
    <lineage>
        <taxon>Eukaryota</taxon>
        <taxon>Fungi</taxon>
        <taxon>Dikarya</taxon>
        <taxon>Ascomycota</taxon>
        <taxon>Pezizomycotina</taxon>
        <taxon>Dothideomycetes</taxon>
        <taxon>Pleosporomycetidae</taxon>
        <taxon>Gloniales</taxon>
        <taxon>Gloniaceae</taxon>
        <taxon>Glonium</taxon>
    </lineage>
</organism>
<keyword evidence="2" id="KW-1185">Reference proteome</keyword>
<name>A0A8E2EPB3_9PEZI</name>
<gene>
    <name evidence="1" type="ORF">AOQ84DRAFT_357524</name>
</gene>